<feature type="compositionally biased region" description="Basic and acidic residues" evidence="1">
    <location>
        <begin position="11"/>
        <end position="23"/>
    </location>
</feature>
<sequence>MDAPKGTLLKAGEDPELSHQDRRRTIQTLTQLSSTTPLHREWSKAMAVSNNGRGSNSSNDEIQNRHKRDGPLSLGSKYGLPRQPSILITSADDATFQQSVTARLGHRSNTSSKNYERLHVDPAPNRRHSTGVQSPSQYMPNSRAKGGHYNDVTPSMPVGSRQEISDRPGAHRQRRYRETHGINVGSSNILPAMSPFPISQPASAHLKGYGNQQRLLQNGVTLKTNGAYGRDEQRLHHGHIDNHLGTSGLDAQLLKRASTNSHFQLNLYDNVRTRSSPVNGLDQIPPLFRSPTRSSYSTNVGVQYPFLMTPLEAIHQERRPRSVQPSSHHTTVRSSSVPSTATGTTSLSNGTTHSHRSRKSGGLVKQQQRLEGRIKRESVISVQEAKQSSAVVSHSQRESLTSDSLRLLREREKLVRWKAEREKIEFERREREKIRERVRLANQKEMQRSMELEQMQKEKREKNRGCCGIFRT</sequence>
<reference evidence="2" key="1">
    <citation type="journal article" date="2021" name="Nat. Commun.">
        <title>Genetic determinants of endophytism in the Arabidopsis root mycobiome.</title>
        <authorList>
            <person name="Mesny F."/>
            <person name="Miyauchi S."/>
            <person name="Thiergart T."/>
            <person name="Pickel B."/>
            <person name="Atanasova L."/>
            <person name="Karlsson M."/>
            <person name="Huettel B."/>
            <person name="Barry K.W."/>
            <person name="Haridas S."/>
            <person name="Chen C."/>
            <person name="Bauer D."/>
            <person name="Andreopoulos W."/>
            <person name="Pangilinan J."/>
            <person name="LaButti K."/>
            <person name="Riley R."/>
            <person name="Lipzen A."/>
            <person name="Clum A."/>
            <person name="Drula E."/>
            <person name="Henrissat B."/>
            <person name="Kohler A."/>
            <person name="Grigoriev I.V."/>
            <person name="Martin F.M."/>
            <person name="Hacquard S."/>
        </authorList>
    </citation>
    <scope>NUCLEOTIDE SEQUENCE</scope>
    <source>
        <strain evidence="2">MPI-CAGE-CH-0243</strain>
    </source>
</reference>
<keyword evidence="3" id="KW-1185">Reference proteome</keyword>
<feature type="compositionally biased region" description="Polar residues" evidence="1">
    <location>
        <begin position="340"/>
        <end position="352"/>
    </location>
</feature>
<proteinExistence type="predicted"/>
<dbReference type="EMBL" id="JAGMWT010000009">
    <property type="protein sequence ID" value="KAH7122228.1"/>
    <property type="molecule type" value="Genomic_DNA"/>
</dbReference>
<feature type="region of interest" description="Disordered" evidence="1">
    <location>
        <begin position="47"/>
        <end position="80"/>
    </location>
</feature>
<feature type="compositionally biased region" description="Polar residues" evidence="1">
    <location>
        <begin position="103"/>
        <end position="113"/>
    </location>
</feature>
<evidence type="ECO:0000313" key="3">
    <source>
        <dbReference type="Proteomes" id="UP000700596"/>
    </source>
</evidence>
<organism evidence="2 3">
    <name type="scientific">Dendryphion nanum</name>
    <dbReference type="NCBI Taxonomy" id="256645"/>
    <lineage>
        <taxon>Eukaryota</taxon>
        <taxon>Fungi</taxon>
        <taxon>Dikarya</taxon>
        <taxon>Ascomycota</taxon>
        <taxon>Pezizomycotina</taxon>
        <taxon>Dothideomycetes</taxon>
        <taxon>Pleosporomycetidae</taxon>
        <taxon>Pleosporales</taxon>
        <taxon>Torulaceae</taxon>
        <taxon>Dendryphion</taxon>
    </lineage>
</organism>
<evidence type="ECO:0000313" key="2">
    <source>
        <dbReference type="EMBL" id="KAH7122228.1"/>
    </source>
</evidence>
<gene>
    <name evidence="2" type="ORF">B0J11DRAFT_333431</name>
</gene>
<feature type="region of interest" description="Disordered" evidence="1">
    <location>
        <begin position="316"/>
        <end position="370"/>
    </location>
</feature>
<accession>A0A9P9DN75</accession>
<name>A0A9P9DN75_9PLEO</name>
<comment type="caution">
    <text evidence="2">The sequence shown here is derived from an EMBL/GenBank/DDBJ whole genome shotgun (WGS) entry which is preliminary data.</text>
</comment>
<feature type="region of interest" description="Disordered" evidence="1">
    <location>
        <begin position="1"/>
        <end position="23"/>
    </location>
</feature>
<dbReference type="Proteomes" id="UP000700596">
    <property type="component" value="Unassembled WGS sequence"/>
</dbReference>
<feature type="compositionally biased region" description="Polar residues" evidence="1">
    <location>
        <begin position="130"/>
        <end position="140"/>
    </location>
</feature>
<feature type="compositionally biased region" description="Low complexity" evidence="1">
    <location>
        <begin position="49"/>
        <end position="59"/>
    </location>
</feature>
<evidence type="ECO:0000256" key="1">
    <source>
        <dbReference type="SAM" id="MobiDB-lite"/>
    </source>
</evidence>
<feature type="region of interest" description="Disordered" evidence="1">
    <location>
        <begin position="448"/>
        <end position="472"/>
    </location>
</feature>
<protein>
    <submittedName>
        <fullName evidence="2">Uncharacterized protein</fullName>
    </submittedName>
</protein>
<feature type="compositionally biased region" description="Low complexity" evidence="1">
    <location>
        <begin position="325"/>
        <end position="339"/>
    </location>
</feature>
<feature type="region of interest" description="Disordered" evidence="1">
    <location>
        <begin position="103"/>
        <end position="174"/>
    </location>
</feature>
<dbReference type="AlphaFoldDB" id="A0A9P9DN75"/>
<feature type="compositionally biased region" description="Basic and acidic residues" evidence="1">
    <location>
        <begin position="448"/>
        <end position="464"/>
    </location>
</feature>